<dbReference type="RefSeq" id="WP_136776270.1">
    <property type="nucleotide sequence ID" value="NZ_SUPK01000001.1"/>
</dbReference>
<feature type="transmembrane region" description="Helical" evidence="5">
    <location>
        <begin position="51"/>
        <end position="69"/>
    </location>
</feature>
<evidence type="ECO:0000313" key="7">
    <source>
        <dbReference type="Proteomes" id="UP000309673"/>
    </source>
</evidence>
<keyword evidence="3 5" id="KW-1133">Transmembrane helix</keyword>
<dbReference type="PANTHER" id="PTHR38452:SF1">
    <property type="entry name" value="UPF0756 MEMBRANE PROTEIN YEAL"/>
    <property type="match status" value="1"/>
</dbReference>
<reference evidence="6 7" key="1">
    <citation type="submission" date="2019-04" db="EMBL/GenBank/DDBJ databases">
        <title>Cohnella sp. nov., isolated from soil.</title>
        <authorList>
            <person name="Kim W."/>
        </authorList>
    </citation>
    <scope>NUCLEOTIDE SEQUENCE [LARGE SCALE GENOMIC DNA]</scope>
    <source>
        <strain evidence="6 7">CAU 1483</strain>
    </source>
</reference>
<accession>A0A4U0FHM5</accession>
<comment type="similarity">
    <text evidence="5">Belongs to the UPF0756 family.</text>
</comment>
<organism evidence="6 7">
    <name type="scientific">Cohnella pontilimi</name>
    <dbReference type="NCBI Taxonomy" id="2564100"/>
    <lineage>
        <taxon>Bacteria</taxon>
        <taxon>Bacillati</taxon>
        <taxon>Bacillota</taxon>
        <taxon>Bacilli</taxon>
        <taxon>Bacillales</taxon>
        <taxon>Paenibacillaceae</taxon>
        <taxon>Cohnella</taxon>
    </lineage>
</organism>
<keyword evidence="1 5" id="KW-1003">Cell membrane</keyword>
<evidence type="ECO:0000256" key="1">
    <source>
        <dbReference type="ARBA" id="ARBA00022475"/>
    </source>
</evidence>
<dbReference type="Proteomes" id="UP000309673">
    <property type="component" value="Unassembled WGS sequence"/>
</dbReference>
<feature type="transmembrane region" description="Helical" evidence="5">
    <location>
        <begin position="134"/>
        <end position="151"/>
    </location>
</feature>
<keyword evidence="4 5" id="KW-0472">Membrane</keyword>
<evidence type="ECO:0000256" key="2">
    <source>
        <dbReference type="ARBA" id="ARBA00022692"/>
    </source>
</evidence>
<dbReference type="OrthoDB" id="80306at2"/>
<dbReference type="InterPro" id="IPR007382">
    <property type="entry name" value="UPF0756_TM"/>
</dbReference>
<evidence type="ECO:0000256" key="3">
    <source>
        <dbReference type="ARBA" id="ARBA00022989"/>
    </source>
</evidence>
<dbReference type="PANTHER" id="PTHR38452">
    <property type="entry name" value="UPF0756 MEMBRANE PROTEIN YEAL"/>
    <property type="match status" value="1"/>
</dbReference>
<sequence length="152" mass="16015">MNGELVLVALIVIGLIGRSPIITTAACLLLIVKLAQFQRYLPMIERRGLEFGLLFLTLAVLVPFASGRIQVKDVLNAFTSPTGWIALFGGAIATYLNAKGLALLKVDPQLVIGLVIGSITGIVLFRGIPVGPLMAAGLTAVILKIAQLLLGK</sequence>
<evidence type="ECO:0000313" key="6">
    <source>
        <dbReference type="EMBL" id="TJY44461.1"/>
    </source>
</evidence>
<evidence type="ECO:0000256" key="5">
    <source>
        <dbReference type="HAMAP-Rule" id="MF_01874"/>
    </source>
</evidence>
<comment type="caution">
    <text evidence="6">The sequence shown here is derived from an EMBL/GenBank/DDBJ whole genome shotgun (WGS) entry which is preliminary data.</text>
</comment>
<keyword evidence="2 5" id="KW-0812">Transmembrane</keyword>
<dbReference type="GO" id="GO:0005886">
    <property type="term" value="C:plasma membrane"/>
    <property type="evidence" value="ECO:0007669"/>
    <property type="project" value="UniProtKB-SubCell"/>
</dbReference>
<comment type="subcellular location">
    <subcellularLocation>
        <location evidence="5">Cell membrane</location>
        <topology evidence="5">Multi-pass membrane protein</topology>
    </subcellularLocation>
</comment>
<gene>
    <name evidence="6" type="ORF">E5161_03525</name>
</gene>
<proteinExistence type="inferred from homology"/>
<feature type="transmembrane region" description="Helical" evidence="5">
    <location>
        <begin position="110"/>
        <end position="128"/>
    </location>
</feature>
<name>A0A4U0FHM5_9BACL</name>
<protein>
    <recommendedName>
        <fullName evidence="5">UPF0756 membrane protein E5161_03525</fullName>
    </recommendedName>
</protein>
<feature type="transmembrane region" description="Helical" evidence="5">
    <location>
        <begin position="81"/>
        <end position="98"/>
    </location>
</feature>
<dbReference type="EMBL" id="SUPK01000001">
    <property type="protein sequence ID" value="TJY44461.1"/>
    <property type="molecule type" value="Genomic_DNA"/>
</dbReference>
<feature type="transmembrane region" description="Helical" evidence="5">
    <location>
        <begin position="6"/>
        <end position="31"/>
    </location>
</feature>
<dbReference type="HAMAP" id="MF_01874">
    <property type="entry name" value="UPF0756"/>
    <property type="match status" value="1"/>
</dbReference>
<keyword evidence="7" id="KW-1185">Reference proteome</keyword>
<dbReference type="AlphaFoldDB" id="A0A4U0FHM5"/>
<evidence type="ECO:0000256" key="4">
    <source>
        <dbReference type="ARBA" id="ARBA00023136"/>
    </source>
</evidence>
<dbReference type="Pfam" id="PF04284">
    <property type="entry name" value="DUF441"/>
    <property type="match status" value="1"/>
</dbReference>